<dbReference type="HOGENOM" id="CLU_055314_1_0_1"/>
<dbReference type="InterPro" id="IPR036291">
    <property type="entry name" value="NAD(P)-bd_dom_sf"/>
</dbReference>
<dbReference type="RefSeq" id="XP_014173970.1">
    <property type="nucleotide sequence ID" value="XM_014318495.1"/>
</dbReference>
<keyword evidence="3" id="KW-1185">Reference proteome</keyword>
<accession>F0XC15</accession>
<dbReference type="InParanoid" id="F0XC15"/>
<dbReference type="GO" id="GO:0005739">
    <property type="term" value="C:mitochondrion"/>
    <property type="evidence" value="ECO:0007669"/>
    <property type="project" value="EnsemblFungi"/>
</dbReference>
<dbReference type="Gene3D" id="3.40.50.720">
    <property type="entry name" value="NAD(P)-binding Rossmann-like Domain"/>
    <property type="match status" value="1"/>
</dbReference>
<dbReference type="FunCoup" id="F0XC15">
    <property type="interactions" value="81"/>
</dbReference>
<dbReference type="OrthoDB" id="276721at2759"/>
<sequence length="299" mass="31299">MASSAATAKKLVVCGGNGFLGSRICKAGVLRGWDVTSISRSGEPQWKAVTGSPAPPSWARQVSWERADIFRPETYAPLFRGANYAVHSLGILLEADYKGVLSGKDSPLEGVRKMLAGSQGRQDKPQPDSSSSSSSSSQMTYETMNRDSALLVARAAAEAGVDAFAYVSAAAGAPVLPARYIGSKREAERLLTAAANPEASSFPSPLHRPVFIRAPFLYDAAARPLTVPLAALVGAGALFNRAAGGALSGVFGSAVTKPLKADDVADAVVEALSDDTIHGPVEVDQLVQLAERAWRKSML</sequence>
<name>F0XC15_GROCL</name>
<evidence type="ECO:0000256" key="1">
    <source>
        <dbReference type="SAM" id="MobiDB-lite"/>
    </source>
</evidence>
<dbReference type="STRING" id="655863.F0XC15"/>
<dbReference type="GO" id="GO:0006744">
    <property type="term" value="P:ubiquinone biosynthetic process"/>
    <property type="evidence" value="ECO:0007669"/>
    <property type="project" value="EnsemblFungi"/>
</dbReference>
<dbReference type="GeneID" id="25974292"/>
<dbReference type="PANTHER" id="PTHR12126:SF16">
    <property type="entry name" value="MIOREX COMPLEX COMPONENT 2"/>
    <property type="match status" value="1"/>
</dbReference>
<proteinExistence type="predicted"/>
<dbReference type="Proteomes" id="UP000007796">
    <property type="component" value="Unassembled WGS sequence"/>
</dbReference>
<dbReference type="SUPFAM" id="SSF51735">
    <property type="entry name" value="NAD(P)-binding Rossmann-fold domains"/>
    <property type="match status" value="1"/>
</dbReference>
<gene>
    <name evidence="2" type="ORF">CMQ_1416</name>
</gene>
<evidence type="ECO:0000313" key="3">
    <source>
        <dbReference type="Proteomes" id="UP000007796"/>
    </source>
</evidence>
<reference evidence="2 3" key="1">
    <citation type="journal article" date="2011" name="Proc. Natl. Acad. Sci. U.S.A.">
        <title>Genome and transcriptome analyses of the mountain pine beetle-fungal symbiont Grosmannia clavigera, a lodgepole pine pathogen.</title>
        <authorList>
            <person name="DiGuistini S."/>
            <person name="Wang Y."/>
            <person name="Liao N.Y."/>
            <person name="Taylor G."/>
            <person name="Tanguay P."/>
            <person name="Feau N."/>
            <person name="Henrissat B."/>
            <person name="Chan S.K."/>
            <person name="Hesse-Orce U."/>
            <person name="Alamouti S.M."/>
            <person name="Tsui C.K.M."/>
            <person name="Docking R.T."/>
            <person name="Levasseur A."/>
            <person name="Haridas S."/>
            <person name="Robertson G."/>
            <person name="Birol I."/>
            <person name="Holt R.A."/>
            <person name="Marra M.A."/>
            <person name="Hamelin R.C."/>
            <person name="Hirst M."/>
            <person name="Jones S.J.M."/>
            <person name="Bohlmann J."/>
            <person name="Breuil C."/>
        </authorList>
    </citation>
    <scope>NUCLEOTIDE SEQUENCE [LARGE SCALE GENOMIC DNA]</scope>
    <source>
        <strain evidence="3">kw1407 / UAMH 11150</strain>
    </source>
</reference>
<feature type="region of interest" description="Disordered" evidence="1">
    <location>
        <begin position="117"/>
        <end position="140"/>
    </location>
</feature>
<organism evidence="3">
    <name type="scientific">Grosmannia clavigera (strain kw1407 / UAMH 11150)</name>
    <name type="common">Blue stain fungus</name>
    <name type="synonym">Graphiocladiella clavigera</name>
    <dbReference type="NCBI Taxonomy" id="655863"/>
    <lineage>
        <taxon>Eukaryota</taxon>
        <taxon>Fungi</taxon>
        <taxon>Dikarya</taxon>
        <taxon>Ascomycota</taxon>
        <taxon>Pezizomycotina</taxon>
        <taxon>Sordariomycetes</taxon>
        <taxon>Sordariomycetidae</taxon>
        <taxon>Ophiostomatales</taxon>
        <taxon>Ophiostomataceae</taxon>
        <taxon>Leptographium</taxon>
    </lineage>
</organism>
<dbReference type="GO" id="GO:0044877">
    <property type="term" value="F:protein-containing complex binding"/>
    <property type="evidence" value="ECO:0007669"/>
    <property type="project" value="TreeGrafter"/>
</dbReference>
<dbReference type="InterPro" id="IPR051207">
    <property type="entry name" value="ComplexI_NDUFA9_subunit"/>
</dbReference>
<evidence type="ECO:0000313" key="2">
    <source>
        <dbReference type="EMBL" id="EFX04488.1"/>
    </source>
</evidence>
<dbReference type="AlphaFoldDB" id="F0XC15"/>
<dbReference type="EMBL" id="GL629765">
    <property type="protein sequence ID" value="EFX04488.1"/>
    <property type="molecule type" value="Genomic_DNA"/>
</dbReference>
<protein>
    <submittedName>
        <fullName evidence="2">NAD dependent epimerase dehydratase family protein</fullName>
    </submittedName>
</protein>
<dbReference type="eggNOG" id="KOG4288">
    <property type="taxonomic scope" value="Eukaryota"/>
</dbReference>
<dbReference type="PANTHER" id="PTHR12126">
    <property type="entry name" value="NADH-UBIQUINONE OXIDOREDUCTASE 39 KDA SUBUNIT-RELATED"/>
    <property type="match status" value="1"/>
</dbReference>